<reference evidence="1 2" key="1">
    <citation type="submission" date="2023-03" db="EMBL/GenBank/DDBJ databases">
        <title>Whole genome sequencing of Methanotrichaceae archaeon M04Ac.</title>
        <authorList>
            <person name="Khomyakova M.A."/>
            <person name="Merkel A.Y."/>
            <person name="Slobodkin A.I."/>
        </authorList>
    </citation>
    <scope>NUCLEOTIDE SEQUENCE [LARGE SCALE GENOMIC DNA]</scope>
    <source>
        <strain evidence="1 2">M04Ac</strain>
    </source>
</reference>
<name>A0ABT5XGE8_9EURY</name>
<accession>A0ABT5XGE8</accession>
<dbReference type="Proteomes" id="UP001215956">
    <property type="component" value="Unassembled WGS sequence"/>
</dbReference>
<organism evidence="1 2">
    <name type="scientific">Candidatus Methanocrinis alkalitolerans</name>
    <dbReference type="NCBI Taxonomy" id="3033395"/>
    <lineage>
        <taxon>Archaea</taxon>
        <taxon>Methanobacteriati</taxon>
        <taxon>Methanobacteriota</taxon>
        <taxon>Stenosarchaea group</taxon>
        <taxon>Methanomicrobia</taxon>
        <taxon>Methanotrichales</taxon>
        <taxon>Methanotrichaceae</taxon>
        <taxon>Methanocrinis</taxon>
    </lineage>
</organism>
<dbReference type="EMBL" id="JARFPL010000030">
    <property type="protein sequence ID" value="MDF0593797.1"/>
    <property type="molecule type" value="Genomic_DNA"/>
</dbReference>
<keyword evidence="2" id="KW-1185">Reference proteome</keyword>
<dbReference type="RefSeq" id="WP_316969499.1">
    <property type="nucleotide sequence ID" value="NZ_JARFPL010000030.1"/>
</dbReference>
<gene>
    <name evidence="1" type="ORF">P0O24_09390</name>
</gene>
<evidence type="ECO:0000313" key="1">
    <source>
        <dbReference type="EMBL" id="MDF0593797.1"/>
    </source>
</evidence>
<evidence type="ECO:0000313" key="2">
    <source>
        <dbReference type="Proteomes" id="UP001215956"/>
    </source>
</evidence>
<sequence length="207" mass="22672">MESADIARRWQEAFLQALRPLENSRPLKEAAASGNLGDWTCALTGLVVKSCESLGWQAAALGHPCRALPVSRKEYLSLDVLAFAPAPATSGGGRDHNARKWPSPVAAMELENSRSDDAVAYSLWKTLCTRADLRVVFCYRQTDSEGGVLMKILQEDVVGSMSLEERIGLGGETLVAVGIKERLAAFPYGYFKWWRLDSQSGNFGLFS</sequence>
<proteinExistence type="predicted"/>
<comment type="caution">
    <text evidence="1">The sequence shown here is derived from an EMBL/GenBank/DDBJ whole genome shotgun (WGS) entry which is preliminary data.</text>
</comment>
<protein>
    <submittedName>
        <fullName evidence="1">Uncharacterized protein</fullName>
    </submittedName>
</protein>